<reference evidence="8" key="1">
    <citation type="submission" date="2021-01" db="EMBL/GenBank/DDBJ databases">
        <authorList>
            <person name="Corre E."/>
            <person name="Pelletier E."/>
            <person name="Niang G."/>
            <person name="Scheremetjew M."/>
            <person name="Finn R."/>
            <person name="Kale V."/>
            <person name="Holt S."/>
            <person name="Cochrane G."/>
            <person name="Meng A."/>
            <person name="Brown T."/>
            <person name="Cohen L."/>
        </authorList>
    </citation>
    <scope>NUCLEOTIDE SEQUENCE</scope>
    <source>
        <strain evidence="8">CCMP1413</strain>
    </source>
</reference>
<accession>A0A7R9T8T3</accession>
<dbReference type="GO" id="GO:0036064">
    <property type="term" value="C:ciliary basal body"/>
    <property type="evidence" value="ECO:0007669"/>
    <property type="project" value="TreeGrafter"/>
</dbReference>
<evidence type="ECO:0000256" key="1">
    <source>
        <dbReference type="ARBA" id="ARBA00006820"/>
    </source>
</evidence>
<dbReference type="GO" id="GO:0015631">
    <property type="term" value="F:tubulin binding"/>
    <property type="evidence" value="ECO:0007669"/>
    <property type="project" value="TreeGrafter"/>
</dbReference>
<organism evidence="8">
    <name type="scientific">Prasinoderma coloniale</name>
    <dbReference type="NCBI Taxonomy" id="156133"/>
    <lineage>
        <taxon>Eukaryota</taxon>
        <taxon>Viridiplantae</taxon>
        <taxon>Prasinodermophyta</taxon>
        <taxon>Prasinodermophyceae</taxon>
        <taxon>Prasinodermales</taxon>
        <taxon>Prasinodermaceae</taxon>
        <taxon>Prasinoderma</taxon>
    </lineage>
</organism>
<dbReference type="GO" id="GO:0070740">
    <property type="term" value="F:tubulin-glutamic acid ligase activity"/>
    <property type="evidence" value="ECO:0007669"/>
    <property type="project" value="TreeGrafter"/>
</dbReference>
<evidence type="ECO:0000256" key="7">
    <source>
        <dbReference type="SAM" id="SignalP"/>
    </source>
</evidence>
<dbReference type="GO" id="GO:0005524">
    <property type="term" value="F:ATP binding"/>
    <property type="evidence" value="ECO:0007669"/>
    <property type="project" value="UniProtKB-KW"/>
</dbReference>
<sequence>MGSGLSRLSLLLLGALAPAFLGLFVAAAVNTDSAASTSRGILAVRHVSKAVRRRAESIGWAVRKEGDVLGMLERRNAAPNATGGDGQAELPPIIMWYHTNQQFFKHNRDSPDRYLQNMRPGVDMVRIGMMTDNDSRATRTALAWNKARQYAALNSWAKRHLPECPDDGTTFQTYYLYNTTQCGDFLADVAAHPRGKWLFKLVNGAAGKGIQIWMPSQAAGHNEDESGRLVNGSVGSGSDQDPNDHTLPGIAAAIAGKQSARNLSRNDAFLSMPSYMRKRYFHGLSETLLCPGRKYLAQSYLDRPLLINGGRKFDVRYYVLLARWDPPLAFYCPGYTRQTLHPYEGPDSTALDSGLTNVHVQKKLPRPDGTFAANSSDYGNQFWSMDQLRAHLRERSVQGDVSAGRVAAKLENDDALKRVQARAIAAMLPRGGGDGADFEPVPGGFDGACVISRGAQHMCDTRAAYCRHDTCVFEDSADRPASSLVFACALARCDHPPRVACHALCSSALAVLGCDQIISESGDFYFIECNKNPGTSTRFQSPFHERCTAGMMDVLARLGEKGAVSRPGAGRGELAGTNNGSLAPIVDGDWFYPGTFECDRASAGASE</sequence>
<proteinExistence type="inferred from homology"/>
<evidence type="ECO:0000256" key="3">
    <source>
        <dbReference type="ARBA" id="ARBA00022741"/>
    </source>
</evidence>
<keyword evidence="3" id="KW-0547">Nucleotide-binding</keyword>
<name>A0A7R9T8T3_9VIRI</name>
<evidence type="ECO:0000256" key="6">
    <source>
        <dbReference type="SAM" id="MobiDB-lite"/>
    </source>
</evidence>
<dbReference type="GO" id="GO:0000226">
    <property type="term" value="P:microtubule cytoskeleton organization"/>
    <property type="evidence" value="ECO:0007669"/>
    <property type="project" value="TreeGrafter"/>
</dbReference>
<feature type="chain" id="PRO_5031069334" description="Tubulin--tyrosine ligase-like protein 9" evidence="7">
    <location>
        <begin position="28"/>
        <end position="607"/>
    </location>
</feature>
<feature type="signal peptide" evidence="7">
    <location>
        <begin position="1"/>
        <end position="27"/>
    </location>
</feature>
<dbReference type="AlphaFoldDB" id="A0A7R9T8T3"/>
<keyword evidence="2" id="KW-0436">Ligase</keyword>
<dbReference type="Gene3D" id="3.30.470.20">
    <property type="entry name" value="ATP-grasp fold, B domain"/>
    <property type="match status" value="1"/>
</dbReference>
<protein>
    <recommendedName>
        <fullName evidence="5">Tubulin--tyrosine ligase-like protein 9</fullName>
    </recommendedName>
</protein>
<dbReference type="PANTHER" id="PTHR12241">
    <property type="entry name" value="TUBULIN POLYGLUTAMYLASE"/>
    <property type="match status" value="1"/>
</dbReference>
<dbReference type="EMBL" id="HBDZ01000764">
    <property type="protein sequence ID" value="CAD8228635.1"/>
    <property type="molecule type" value="Transcribed_RNA"/>
</dbReference>
<dbReference type="PANTHER" id="PTHR12241:SF39">
    <property type="entry name" value="TUBULIN POLYGLUTAMYLASE TTLL9-RELATED"/>
    <property type="match status" value="1"/>
</dbReference>
<dbReference type="InterPro" id="IPR004344">
    <property type="entry name" value="TTL/TTLL_fam"/>
</dbReference>
<comment type="similarity">
    <text evidence="1">Belongs to the tubulin--tyrosine ligase family.</text>
</comment>
<gene>
    <name evidence="8" type="ORF">PCOL08062_LOCUS600</name>
</gene>
<evidence type="ECO:0000256" key="2">
    <source>
        <dbReference type="ARBA" id="ARBA00022598"/>
    </source>
</evidence>
<keyword evidence="7" id="KW-0732">Signal</keyword>
<keyword evidence="4" id="KW-0067">ATP-binding</keyword>
<evidence type="ECO:0000256" key="4">
    <source>
        <dbReference type="ARBA" id="ARBA00022840"/>
    </source>
</evidence>
<dbReference type="Pfam" id="PF03133">
    <property type="entry name" value="TTL"/>
    <property type="match status" value="1"/>
</dbReference>
<feature type="region of interest" description="Disordered" evidence="6">
    <location>
        <begin position="220"/>
        <end position="248"/>
    </location>
</feature>
<evidence type="ECO:0000256" key="5">
    <source>
        <dbReference type="ARBA" id="ARBA00030445"/>
    </source>
</evidence>
<evidence type="ECO:0000313" key="8">
    <source>
        <dbReference type="EMBL" id="CAD8228635.1"/>
    </source>
</evidence>